<keyword evidence="2 3" id="KW-0040">ANK repeat</keyword>
<feature type="repeat" description="ANK" evidence="3">
    <location>
        <begin position="39"/>
        <end position="71"/>
    </location>
</feature>
<organism evidence="4 5">
    <name type="scientific">Eumeta variegata</name>
    <name type="common">Bagworm moth</name>
    <name type="synonym">Eumeta japonica</name>
    <dbReference type="NCBI Taxonomy" id="151549"/>
    <lineage>
        <taxon>Eukaryota</taxon>
        <taxon>Metazoa</taxon>
        <taxon>Ecdysozoa</taxon>
        <taxon>Arthropoda</taxon>
        <taxon>Hexapoda</taxon>
        <taxon>Insecta</taxon>
        <taxon>Pterygota</taxon>
        <taxon>Neoptera</taxon>
        <taxon>Endopterygota</taxon>
        <taxon>Lepidoptera</taxon>
        <taxon>Glossata</taxon>
        <taxon>Ditrysia</taxon>
        <taxon>Tineoidea</taxon>
        <taxon>Psychidae</taxon>
        <taxon>Oiketicinae</taxon>
        <taxon>Eumeta</taxon>
    </lineage>
</organism>
<feature type="repeat" description="ANK" evidence="3">
    <location>
        <begin position="73"/>
        <end position="105"/>
    </location>
</feature>
<evidence type="ECO:0000313" key="4">
    <source>
        <dbReference type="EMBL" id="GBP23947.1"/>
    </source>
</evidence>
<dbReference type="OrthoDB" id="539213at2759"/>
<evidence type="ECO:0000313" key="5">
    <source>
        <dbReference type="Proteomes" id="UP000299102"/>
    </source>
</evidence>
<accession>A0A4C1UCU8</accession>
<sequence>MDWERGIWFAASSGDEKRVESLISKSKNPREVVTAVDNSGYTALHYAARNGYLEICQCLVKNGAIIDAVTKSGKATPLQRAATAGKIDVVVYLIEAGANPLLQDADGKTALHRAVESGNLPIIQKLVQACPELLEMKDSKGCIMKDIIPELKMKL</sequence>
<evidence type="ECO:0000256" key="2">
    <source>
        <dbReference type="ARBA" id="ARBA00023043"/>
    </source>
</evidence>
<proteinExistence type="predicted"/>
<dbReference type="SUPFAM" id="SSF48403">
    <property type="entry name" value="Ankyrin repeat"/>
    <property type="match status" value="1"/>
</dbReference>
<keyword evidence="5" id="KW-1185">Reference proteome</keyword>
<evidence type="ECO:0000256" key="1">
    <source>
        <dbReference type="ARBA" id="ARBA00022737"/>
    </source>
</evidence>
<comment type="caution">
    <text evidence="4">The sequence shown here is derived from an EMBL/GenBank/DDBJ whole genome shotgun (WGS) entry which is preliminary data.</text>
</comment>
<protein>
    <submittedName>
        <fullName evidence="4">Ankyrin repeat domain-containing protein 39</fullName>
    </submittedName>
</protein>
<evidence type="ECO:0000256" key="3">
    <source>
        <dbReference type="PROSITE-ProRule" id="PRU00023"/>
    </source>
</evidence>
<dbReference type="PANTHER" id="PTHR24171:SF9">
    <property type="entry name" value="ANKYRIN REPEAT DOMAIN-CONTAINING PROTEIN 39"/>
    <property type="match status" value="1"/>
</dbReference>
<dbReference type="InterPro" id="IPR002110">
    <property type="entry name" value="Ankyrin_rpt"/>
</dbReference>
<dbReference type="PROSITE" id="PS50297">
    <property type="entry name" value="ANK_REP_REGION"/>
    <property type="match status" value="3"/>
</dbReference>
<name>A0A4C1UCU8_EUMVA</name>
<dbReference type="EMBL" id="BGZK01000155">
    <property type="protein sequence ID" value="GBP23947.1"/>
    <property type="molecule type" value="Genomic_DNA"/>
</dbReference>
<dbReference type="Pfam" id="PF13637">
    <property type="entry name" value="Ank_4"/>
    <property type="match status" value="2"/>
</dbReference>
<dbReference type="AlphaFoldDB" id="A0A4C1UCU8"/>
<gene>
    <name evidence="4" type="primary">ANKRD39</name>
    <name evidence="4" type="ORF">EVAR_17585_1</name>
</gene>
<dbReference type="PANTHER" id="PTHR24171">
    <property type="entry name" value="ANKYRIN REPEAT DOMAIN-CONTAINING PROTEIN 39-RELATED"/>
    <property type="match status" value="1"/>
</dbReference>
<dbReference type="STRING" id="151549.A0A4C1UCU8"/>
<dbReference type="InterPro" id="IPR036770">
    <property type="entry name" value="Ankyrin_rpt-contain_sf"/>
</dbReference>
<dbReference type="SMART" id="SM00248">
    <property type="entry name" value="ANK"/>
    <property type="match status" value="4"/>
</dbReference>
<dbReference type="Gene3D" id="1.25.40.20">
    <property type="entry name" value="Ankyrin repeat-containing domain"/>
    <property type="match status" value="2"/>
</dbReference>
<reference evidence="4 5" key="1">
    <citation type="journal article" date="2019" name="Commun. Biol.">
        <title>The bagworm genome reveals a unique fibroin gene that provides high tensile strength.</title>
        <authorList>
            <person name="Kono N."/>
            <person name="Nakamura H."/>
            <person name="Ohtoshi R."/>
            <person name="Tomita M."/>
            <person name="Numata K."/>
            <person name="Arakawa K."/>
        </authorList>
    </citation>
    <scope>NUCLEOTIDE SEQUENCE [LARGE SCALE GENOMIC DNA]</scope>
</reference>
<dbReference type="PROSITE" id="PS50088">
    <property type="entry name" value="ANK_REPEAT"/>
    <property type="match status" value="3"/>
</dbReference>
<dbReference type="Proteomes" id="UP000299102">
    <property type="component" value="Unassembled WGS sequence"/>
</dbReference>
<feature type="repeat" description="ANK" evidence="3">
    <location>
        <begin position="106"/>
        <end position="128"/>
    </location>
</feature>
<dbReference type="PRINTS" id="PR01415">
    <property type="entry name" value="ANKYRIN"/>
</dbReference>
<keyword evidence="1" id="KW-0677">Repeat</keyword>